<keyword evidence="2" id="KW-0347">Helicase</keyword>
<dbReference type="Pfam" id="PF12705">
    <property type="entry name" value="PDDEXK_1"/>
    <property type="match status" value="1"/>
</dbReference>
<proteinExistence type="predicted"/>
<dbReference type="GO" id="GO:0006281">
    <property type="term" value="P:DNA repair"/>
    <property type="evidence" value="ECO:0007669"/>
    <property type="project" value="UniProtKB-KW"/>
</dbReference>
<evidence type="ECO:0000256" key="1">
    <source>
        <dbReference type="ARBA" id="ARBA00022763"/>
    </source>
</evidence>
<dbReference type="AlphaFoldDB" id="A0A2G6K8B0"/>
<keyword evidence="3" id="KW-0234">DNA repair</keyword>
<evidence type="ECO:0000313" key="5">
    <source>
        <dbReference type="EMBL" id="PIE31903.1"/>
    </source>
</evidence>
<evidence type="ECO:0000256" key="2">
    <source>
        <dbReference type="ARBA" id="ARBA00022806"/>
    </source>
</evidence>
<evidence type="ECO:0000259" key="4">
    <source>
        <dbReference type="Pfam" id="PF12705"/>
    </source>
</evidence>
<keyword evidence="2" id="KW-0547">Nucleotide-binding</keyword>
<dbReference type="Proteomes" id="UP000230914">
    <property type="component" value="Unassembled WGS sequence"/>
</dbReference>
<name>A0A2G6K8B0_9ACTN</name>
<protein>
    <recommendedName>
        <fullName evidence="4">PD-(D/E)XK endonuclease-like domain-containing protein</fullName>
    </recommendedName>
</protein>
<sequence>MSELSQLTPLQQRTLDALRRQGDPLIFDPAFIASLRDHVDDELAHFASRCGDDQIFLSKHRITSVLGCEVKHLADDAFAWTPAIATGQISHRAIQLLLHWPGEPTAADLVDEAIERVGDEDTSLGEWIASIEDADRADLHSAAVDRVIKFLESFPPLDRRSHPTTESSIRWPNRGPIILSGKVDLTLGRAVGAESRKVLIDLKTGWVQPFHRDDLRFYALIETLRTEVPPRKLASFYLDSGEPQVEDVTENVLRVAARRTLDAVNAEIELRIEGRPPVARPGRTCRWCSVRPDCPDGEAYLAELDD</sequence>
<comment type="caution">
    <text evidence="5">The sequence shown here is derived from an EMBL/GenBank/DDBJ whole genome shotgun (WGS) entry which is preliminary data.</text>
</comment>
<evidence type="ECO:0000313" key="6">
    <source>
        <dbReference type="Proteomes" id="UP000230914"/>
    </source>
</evidence>
<keyword evidence="2" id="KW-0067">ATP-binding</keyword>
<dbReference type="Gene3D" id="3.90.320.10">
    <property type="match status" value="1"/>
</dbReference>
<dbReference type="InterPro" id="IPR011604">
    <property type="entry name" value="PDDEXK-like_dom_sf"/>
</dbReference>
<dbReference type="EMBL" id="PDSL01000061">
    <property type="protein sequence ID" value="PIE31903.1"/>
    <property type="molecule type" value="Genomic_DNA"/>
</dbReference>
<evidence type="ECO:0000256" key="3">
    <source>
        <dbReference type="ARBA" id="ARBA00023204"/>
    </source>
</evidence>
<accession>A0A2G6K8B0</accession>
<reference evidence="5 6" key="1">
    <citation type="submission" date="2017-10" db="EMBL/GenBank/DDBJ databases">
        <title>Novel microbial diversity and functional potential in the marine mammal oral microbiome.</title>
        <authorList>
            <person name="Dudek N.K."/>
            <person name="Sun C.L."/>
            <person name="Burstein D."/>
            <person name="Kantor R.S."/>
            <person name="Aliaga Goltsman D.S."/>
            <person name="Bik E.M."/>
            <person name="Thomas B.C."/>
            <person name="Banfield J.F."/>
            <person name="Relman D.A."/>
        </authorList>
    </citation>
    <scope>NUCLEOTIDE SEQUENCE [LARGE SCALE GENOMIC DNA]</scope>
    <source>
        <strain evidence="5">DOLJORAL78_61_10</strain>
    </source>
</reference>
<organism evidence="5 6">
    <name type="scientific">Ilumatobacter coccineus</name>
    <dbReference type="NCBI Taxonomy" id="467094"/>
    <lineage>
        <taxon>Bacteria</taxon>
        <taxon>Bacillati</taxon>
        <taxon>Actinomycetota</taxon>
        <taxon>Acidimicrobiia</taxon>
        <taxon>Acidimicrobiales</taxon>
        <taxon>Ilumatobacteraceae</taxon>
        <taxon>Ilumatobacter</taxon>
    </lineage>
</organism>
<feature type="domain" description="PD-(D/E)XK endonuclease-like" evidence="4">
    <location>
        <begin position="59"/>
        <end position="295"/>
    </location>
</feature>
<dbReference type="InterPro" id="IPR038726">
    <property type="entry name" value="PDDEXK_AddAB-type"/>
</dbReference>
<keyword evidence="2" id="KW-0378">Hydrolase</keyword>
<keyword evidence="1" id="KW-0227">DNA damage</keyword>
<dbReference type="GO" id="GO:0004386">
    <property type="term" value="F:helicase activity"/>
    <property type="evidence" value="ECO:0007669"/>
    <property type="project" value="UniProtKB-KW"/>
</dbReference>
<gene>
    <name evidence="5" type="ORF">CSA55_04600</name>
</gene>